<evidence type="ECO:0000313" key="11">
    <source>
        <dbReference type="EMBL" id="KAK6349464.1"/>
    </source>
</evidence>
<dbReference type="GO" id="GO:0004843">
    <property type="term" value="F:cysteine-type deubiquitinase activity"/>
    <property type="evidence" value="ECO:0007669"/>
    <property type="project" value="UniProtKB-EC"/>
</dbReference>
<proteinExistence type="inferred from homology"/>
<keyword evidence="6" id="KW-0378">Hydrolase</keyword>
<feature type="region of interest" description="Disordered" evidence="8">
    <location>
        <begin position="938"/>
        <end position="975"/>
    </location>
</feature>
<dbReference type="InterPro" id="IPR038765">
    <property type="entry name" value="Papain-like_cys_pep_sf"/>
</dbReference>
<keyword evidence="7" id="KW-0788">Thiol protease</keyword>
<dbReference type="EC" id="3.4.19.12" evidence="3"/>
<feature type="compositionally biased region" description="Polar residues" evidence="8">
    <location>
        <begin position="1"/>
        <end position="15"/>
    </location>
</feature>
<evidence type="ECO:0000256" key="8">
    <source>
        <dbReference type="SAM" id="MobiDB-lite"/>
    </source>
</evidence>
<feature type="region of interest" description="Disordered" evidence="8">
    <location>
        <begin position="1275"/>
        <end position="1394"/>
    </location>
</feature>
<dbReference type="Pfam" id="PF06337">
    <property type="entry name" value="DUSP"/>
    <property type="match status" value="1"/>
</dbReference>
<evidence type="ECO:0000259" key="10">
    <source>
        <dbReference type="PROSITE" id="PS51283"/>
    </source>
</evidence>
<keyword evidence="5" id="KW-0833">Ubl conjugation pathway</keyword>
<dbReference type="SMART" id="SM00695">
    <property type="entry name" value="DUSP"/>
    <property type="match status" value="1"/>
</dbReference>
<evidence type="ECO:0000256" key="6">
    <source>
        <dbReference type="ARBA" id="ARBA00022801"/>
    </source>
</evidence>
<feature type="compositionally biased region" description="Low complexity" evidence="8">
    <location>
        <begin position="1294"/>
        <end position="1316"/>
    </location>
</feature>
<dbReference type="InterPro" id="IPR018200">
    <property type="entry name" value="USP_CS"/>
</dbReference>
<evidence type="ECO:0000256" key="5">
    <source>
        <dbReference type="ARBA" id="ARBA00022786"/>
    </source>
</evidence>
<dbReference type="Pfam" id="PF00443">
    <property type="entry name" value="UCH"/>
    <property type="match status" value="1"/>
</dbReference>
<dbReference type="InterPro" id="IPR035927">
    <property type="entry name" value="DUSP-like_sf"/>
</dbReference>
<feature type="compositionally biased region" description="Low complexity" evidence="8">
    <location>
        <begin position="1382"/>
        <end position="1393"/>
    </location>
</feature>
<dbReference type="PANTHER" id="PTHR21646">
    <property type="entry name" value="UBIQUITIN CARBOXYL-TERMINAL HYDROLASE"/>
    <property type="match status" value="1"/>
</dbReference>
<reference evidence="11 12" key="1">
    <citation type="submission" date="2019-10" db="EMBL/GenBank/DDBJ databases">
        <authorList>
            <person name="Palmer J.M."/>
        </authorList>
    </citation>
    <scope>NUCLEOTIDE SEQUENCE [LARGE SCALE GENOMIC DNA]</scope>
    <source>
        <strain evidence="11 12">TWF696</strain>
    </source>
</reference>
<feature type="domain" description="DUSP" evidence="10">
    <location>
        <begin position="87"/>
        <end position="208"/>
    </location>
</feature>
<dbReference type="PROSITE" id="PS51283">
    <property type="entry name" value="DUSP"/>
    <property type="match status" value="1"/>
</dbReference>
<dbReference type="PROSITE" id="PS00973">
    <property type="entry name" value="USP_2"/>
    <property type="match status" value="1"/>
</dbReference>
<dbReference type="SUPFAM" id="SSF54001">
    <property type="entry name" value="Cysteine proteinases"/>
    <property type="match status" value="1"/>
</dbReference>
<comment type="caution">
    <text evidence="11">The sequence shown here is derived from an EMBL/GenBank/DDBJ whole genome shotgun (WGS) entry which is preliminary data.</text>
</comment>
<dbReference type="EMBL" id="JAVHNQ010000004">
    <property type="protein sequence ID" value="KAK6349464.1"/>
    <property type="molecule type" value="Genomic_DNA"/>
</dbReference>
<feature type="region of interest" description="Disordered" evidence="8">
    <location>
        <begin position="1"/>
        <end position="90"/>
    </location>
</feature>
<keyword evidence="4" id="KW-0645">Protease</keyword>
<evidence type="ECO:0000256" key="3">
    <source>
        <dbReference type="ARBA" id="ARBA00012759"/>
    </source>
</evidence>
<dbReference type="GO" id="GO:0006508">
    <property type="term" value="P:proteolysis"/>
    <property type="evidence" value="ECO:0007669"/>
    <property type="project" value="UniProtKB-KW"/>
</dbReference>
<dbReference type="InterPro" id="IPR028889">
    <property type="entry name" value="USP"/>
</dbReference>
<dbReference type="Proteomes" id="UP001375240">
    <property type="component" value="Unassembled WGS sequence"/>
</dbReference>
<sequence>MVESQAATPQHTQYDASGDDYLKGTSPPAINGDVKLEEETQADAANKMDVDETPAPQQEEKSALRRSPSVDMITSPAPAQADELLKPDEESLDDKIERIVQTSDSPVVEGAKYYVVDVRWWKRFLAQMSDYKPSKEDDFDINAPVPPLDTSYLIDRIEVFPNGKTFPVLKENLQLMLDFEIVPQVVWDELVSLYGVNDKSPILVRQAVNTADREAKQKNVTVDLHPPIYTVYLLTPSISTFQQLKESVNKAPKKITMGKTAKFQEFLIEIKQLLGLESRDKIRIWRFRETEGSRAPKTSKVDIITFLDYEIGTTKELIDLPDNTKQVLAGSYNGKMTLVEAGISQDKYFIVEIEEDGEWPSDRVGRAIQRTGVDTIRVTKGTQVTTSVSSAKQANSSNNKQVRPQVTKSLISSVPAIARNVMTRRDGRAPGAVGFSNLGNTCYMNSALQCIKSVEELSRYFIEGLHKRELNPRNPISSGGKIATMYAQLVQTVYSTSAGSSVAPREFKAGVGRHNTIFSGYGQQDSQEFVSYLLDTLHEDLNRILQKPVVEFPDSTDEMVGDPVAIAKLAEENWELYRKRNDSVIIDLFAGMYKSTVTCPVCDKTSIKFDPWLSCQLPLPMENLWSKAITFVPAANSVSPYERLVTVHVEMEKYATIKQLKDFVGKRLGVDSKKMVVSEVFRNKFYKHHEDNKAVSEAIMPNDQIYVYEVDETPTNFPSPKKKKPMMMMTRLTMSSMFHSSWDDDEYEDDFDKTETRELLVPVFNRLYKDNRRMGADLFGIPSFIVLNKEEQKDPDAILKKVVSNLQKFTTSDMYSPDLSPKRPGGQQAGMRHVEPNVLEEEGEVVNIPASKAESDTDTGTEDFVDVKMGDAESELNVDMTATPATTRSDVSEEVLRHWRQLFTMKIMPRKGYVVLPTAWNGIELNLEMLKSRIVEVPTPVEEDPPEPKKTNGSKYFHSPPASDESDADAETEHDQTGVADMMDASDEDVTEPAVLQKTRNAFSSISTHSFYGNGGSAKSSSASIKKKASARKAGKKPMVVEQGPLVKLGEALVCDWNQDAFDAVFGGKSGDSFRGSSHFDAVEEFVDEELLKKRTAREARRRRGIHIDDCFDEFGREEILNDDNQWYCPRCKEHRNAKKSMQIWRVPDIIALQFKRFSSTRSFRDKIDATIEFPIEGLDLTERVLESDGKSLIYDLIAVDNHFGGLGGGHYTANARNWVDNKWYYFDDSSARQTAASSINGSAAYLVFYRRRSSGILGGPKMEVLLEKTMANAMDSDDEDSPNGAGSPNGDPSSFSGARYSSGSQLGSSSQAYSGDGQRGGAGGISSLSRLHGSSGATATRATSSFAGQTTPPPEEKRSFTITPDDNSYYHSVNPTRPPISSSTLFGPSTSSAGVGSGTFKTSGLGAHHDFGVSRAYGYDGVGIDEGLDADDDYDDGGILGHDSPGLQDSDDDDDGFLFGPVGPAPMSEVSPYFEDYDDSDSNIPGSGTISFAIPHYSIISRDSPHYERYDNVREELAGVLEGGSYTMTLVFKKTTVIKPCVLIVTPQTDVADQLQALCEGMKLELEIIEGEPTFNYELPDDSDRISNNLGTLIGPVDSPGKFSAVALYLRDAATRDVYALTTASAFAQRDPEVETNIPPRFLTTALPEGSIVTQPPTQPGESVSMATAFGTLTKMYELDICETVEHETFMFNYALIKVNKDRVGTNAVLSKGINRPVITCVPVSEVPETTKVTVTQGGGGQPAAESKYGSVVTDVHDMARFPGRPFKMYTLFSENKSLSTPGTLGSVCCSPERVGFAASGMVSGRARTAGGYVSAGGNVLHLVQSIEWIFRRVKERWDVDLELLD</sequence>
<name>A0AAV9UV02_9PEZI</name>
<dbReference type="InterPro" id="IPR050185">
    <property type="entry name" value="Ub_carboxyl-term_hydrolase"/>
</dbReference>
<organism evidence="11 12">
    <name type="scientific">Orbilia brochopaga</name>
    <dbReference type="NCBI Taxonomy" id="3140254"/>
    <lineage>
        <taxon>Eukaryota</taxon>
        <taxon>Fungi</taxon>
        <taxon>Dikarya</taxon>
        <taxon>Ascomycota</taxon>
        <taxon>Pezizomycotina</taxon>
        <taxon>Orbiliomycetes</taxon>
        <taxon>Orbiliales</taxon>
        <taxon>Orbiliaceae</taxon>
        <taxon>Orbilia</taxon>
    </lineage>
</organism>
<feature type="compositionally biased region" description="Low complexity" evidence="8">
    <location>
        <begin position="1334"/>
        <end position="1349"/>
    </location>
</feature>
<evidence type="ECO:0000259" key="9">
    <source>
        <dbReference type="PROSITE" id="PS50235"/>
    </source>
</evidence>
<dbReference type="GO" id="GO:0016579">
    <property type="term" value="P:protein deubiquitination"/>
    <property type="evidence" value="ECO:0007669"/>
    <property type="project" value="InterPro"/>
</dbReference>
<comment type="catalytic activity">
    <reaction evidence="1">
        <text>Thiol-dependent hydrolysis of ester, thioester, amide, peptide and isopeptide bonds formed by the C-terminal Gly of ubiquitin (a 76-residue protein attached to proteins as an intracellular targeting signal).</text>
        <dbReference type="EC" id="3.4.19.12"/>
    </reaction>
</comment>
<dbReference type="Gene3D" id="3.30.2230.10">
    <property type="entry name" value="DUSP-like"/>
    <property type="match status" value="1"/>
</dbReference>
<dbReference type="PROSITE" id="PS50235">
    <property type="entry name" value="USP_3"/>
    <property type="match status" value="1"/>
</dbReference>
<dbReference type="PROSITE" id="PS00972">
    <property type="entry name" value="USP_1"/>
    <property type="match status" value="1"/>
</dbReference>
<feature type="domain" description="USP" evidence="9">
    <location>
        <begin position="433"/>
        <end position="1253"/>
    </location>
</feature>
<evidence type="ECO:0000256" key="2">
    <source>
        <dbReference type="ARBA" id="ARBA00009085"/>
    </source>
</evidence>
<feature type="region of interest" description="Disordered" evidence="8">
    <location>
        <begin position="1429"/>
        <end position="1463"/>
    </location>
</feature>
<gene>
    <name evidence="11" type="primary">UBP12_1</name>
    <name evidence="11" type="ORF">TWF696_005748</name>
</gene>
<protein>
    <recommendedName>
        <fullName evidence="3">ubiquitinyl hydrolase 1</fullName>
        <ecNumber evidence="3">3.4.19.12</ecNumber>
    </recommendedName>
</protein>
<keyword evidence="12" id="KW-1185">Reference proteome</keyword>
<feature type="compositionally biased region" description="Polar residues" evidence="8">
    <location>
        <begin position="1361"/>
        <end position="1376"/>
    </location>
</feature>
<evidence type="ECO:0000256" key="7">
    <source>
        <dbReference type="ARBA" id="ARBA00022807"/>
    </source>
</evidence>
<dbReference type="InterPro" id="IPR001394">
    <property type="entry name" value="Peptidase_C19_UCH"/>
</dbReference>
<dbReference type="CDD" id="cd02674">
    <property type="entry name" value="Peptidase_C19R"/>
    <property type="match status" value="1"/>
</dbReference>
<evidence type="ECO:0000256" key="4">
    <source>
        <dbReference type="ARBA" id="ARBA00022670"/>
    </source>
</evidence>
<dbReference type="SUPFAM" id="SSF143791">
    <property type="entry name" value="DUSP-like"/>
    <property type="match status" value="1"/>
</dbReference>
<comment type="similarity">
    <text evidence="2">Belongs to the peptidase C19 family.</text>
</comment>
<evidence type="ECO:0000313" key="12">
    <source>
        <dbReference type="Proteomes" id="UP001375240"/>
    </source>
</evidence>
<dbReference type="InterPro" id="IPR006615">
    <property type="entry name" value="Pept_C19_DUSP"/>
</dbReference>
<dbReference type="Gene3D" id="3.90.70.10">
    <property type="entry name" value="Cysteine proteinases"/>
    <property type="match status" value="2"/>
</dbReference>
<dbReference type="PANTHER" id="PTHR21646:SF24">
    <property type="entry name" value="UBIQUITIN CARBOXYL-TERMINAL HYDROLASE"/>
    <property type="match status" value="1"/>
</dbReference>
<accession>A0AAV9UV02</accession>
<evidence type="ECO:0000256" key="1">
    <source>
        <dbReference type="ARBA" id="ARBA00000707"/>
    </source>
</evidence>